<evidence type="ECO:0000313" key="1">
    <source>
        <dbReference type="EMBL" id="QBP12723.1"/>
    </source>
</evidence>
<evidence type="ECO:0000313" key="2">
    <source>
        <dbReference type="Proteomes" id="UP000253772"/>
    </source>
</evidence>
<dbReference type="OrthoDB" id="5445630at2"/>
<sequence length="56" mass="6467">MRLHYKRHRYYGPGSGRFMSQDPIGRAGGINVYAYAPNPAEWVDPFVWKPVRTGRS</sequence>
<reference evidence="1 2" key="1">
    <citation type="submission" date="2019-03" db="EMBL/GenBank/DDBJ databases">
        <title>Comparative insights into the high quality Complete genome sequence of highly metal resistant Cupriavidus metallidurans strain BS1 isolated from a gold-copper mine.</title>
        <authorList>
            <person name="Mazhar H.S."/>
            <person name="Rensing C."/>
        </authorList>
    </citation>
    <scope>NUCLEOTIDE SEQUENCE [LARGE SCALE GENOMIC DNA]</scope>
    <source>
        <strain evidence="1 2">BS1</strain>
    </source>
</reference>
<dbReference type="Gene3D" id="2.180.10.10">
    <property type="entry name" value="RHS repeat-associated core"/>
    <property type="match status" value="1"/>
</dbReference>
<dbReference type="InterPro" id="IPR022385">
    <property type="entry name" value="Rhs_assc_core"/>
</dbReference>
<dbReference type="NCBIfam" id="TIGR03696">
    <property type="entry name" value="Rhs_assc_core"/>
    <property type="match status" value="1"/>
</dbReference>
<gene>
    <name evidence="1" type="ORF">DDF84_023875</name>
</gene>
<dbReference type="EMBL" id="CP037901">
    <property type="protein sequence ID" value="QBP12723.1"/>
    <property type="molecule type" value="Genomic_DNA"/>
</dbReference>
<dbReference type="AlphaFoldDB" id="A0A2L0X1F5"/>
<name>A0A2L0X1F5_9BURK</name>
<proteinExistence type="predicted"/>
<accession>A0A2L0X1F5</accession>
<protein>
    <submittedName>
        <fullName evidence="1">RHS repeat-associated core domain-containing protein</fullName>
    </submittedName>
</protein>
<dbReference type="Proteomes" id="UP000253772">
    <property type="component" value="Chromosome c2"/>
</dbReference>
<organism evidence="1 2">
    <name type="scientific">Cupriavidus metallidurans</name>
    <dbReference type="NCBI Taxonomy" id="119219"/>
    <lineage>
        <taxon>Bacteria</taxon>
        <taxon>Pseudomonadati</taxon>
        <taxon>Pseudomonadota</taxon>
        <taxon>Betaproteobacteria</taxon>
        <taxon>Burkholderiales</taxon>
        <taxon>Burkholderiaceae</taxon>
        <taxon>Cupriavidus</taxon>
    </lineage>
</organism>